<feature type="transmembrane region" description="Helical" evidence="1">
    <location>
        <begin position="58"/>
        <end position="81"/>
    </location>
</feature>
<accession>A0A162JV76</accession>
<sequence length="339" mass="37635">MTVSGDSGVKLQRLGRSDARMTDESAASGPAGDRLADDSVLATDVAAFYSIMGRLMRFRWLLVAGAILGIVLAVLIKIYGLPEYTARVQLMPSQTTSLAQGDLQAKSLFGGGFLMGQQPQSVPPYVQFQTALTSFELARQLAEDQQLLTKIFYKFWDPETGQWVAPDGPIAKLRDTLGLRPWAPPGAWELQRFMMARVEINAAAANGMMEISFEWEDPVFAQEFLRKMVAVADNMVRAADVRRAQQVEDFILSRLDEVTQIEQRTALTRLMIENERVLIFTAIEAPYAAAIFDGPIVEDRPSSPKLGKMILILAGGLVFLISLIVLLWPTRRRRAARRG</sequence>
<evidence type="ECO:0008006" key="4">
    <source>
        <dbReference type="Google" id="ProtNLM"/>
    </source>
</evidence>
<dbReference type="PANTHER" id="PTHR32309">
    <property type="entry name" value="TYROSINE-PROTEIN KINASE"/>
    <property type="match status" value="1"/>
</dbReference>
<keyword evidence="1" id="KW-1133">Transmembrane helix</keyword>
<proteinExistence type="predicted"/>
<reference evidence="2 3" key="1">
    <citation type="submission" date="2015-12" db="EMBL/GenBank/DDBJ databases">
        <title>Genome sequence of Tistrella mobilis MCCC 1A02139.</title>
        <authorList>
            <person name="Lu L."/>
            <person name="Lai Q."/>
            <person name="Shao Z."/>
            <person name="Qian P."/>
        </authorList>
    </citation>
    <scope>NUCLEOTIDE SEQUENCE [LARGE SCALE GENOMIC DNA]</scope>
    <source>
        <strain evidence="2 3">MCCC 1A02139</strain>
    </source>
</reference>
<organism evidence="2 3">
    <name type="scientific">Tistrella mobilis</name>
    <dbReference type="NCBI Taxonomy" id="171437"/>
    <lineage>
        <taxon>Bacteria</taxon>
        <taxon>Pseudomonadati</taxon>
        <taxon>Pseudomonadota</taxon>
        <taxon>Alphaproteobacteria</taxon>
        <taxon>Geminicoccales</taxon>
        <taxon>Geminicoccaceae</taxon>
        <taxon>Tistrella</taxon>
    </lineage>
</organism>
<protein>
    <recommendedName>
        <fullName evidence="4">Polysaccharide chain length determinant N-terminal domain-containing protein</fullName>
    </recommendedName>
</protein>
<evidence type="ECO:0000313" key="2">
    <source>
        <dbReference type="EMBL" id="KYO49940.1"/>
    </source>
</evidence>
<dbReference type="EMBL" id="LPZR01000213">
    <property type="protein sequence ID" value="KYO49940.1"/>
    <property type="molecule type" value="Genomic_DNA"/>
</dbReference>
<name>A0A162JV76_9PROT</name>
<dbReference type="PANTHER" id="PTHR32309:SF31">
    <property type="entry name" value="CAPSULAR EXOPOLYSACCHARIDE FAMILY"/>
    <property type="match status" value="1"/>
</dbReference>
<keyword evidence="1" id="KW-0812">Transmembrane</keyword>
<dbReference type="OrthoDB" id="7350781at2"/>
<comment type="caution">
    <text evidence="2">The sequence shown here is derived from an EMBL/GenBank/DDBJ whole genome shotgun (WGS) entry which is preliminary data.</text>
</comment>
<evidence type="ECO:0000256" key="1">
    <source>
        <dbReference type="SAM" id="Phobius"/>
    </source>
</evidence>
<evidence type="ECO:0000313" key="3">
    <source>
        <dbReference type="Proteomes" id="UP000075787"/>
    </source>
</evidence>
<feature type="transmembrane region" description="Helical" evidence="1">
    <location>
        <begin position="309"/>
        <end position="328"/>
    </location>
</feature>
<dbReference type="AlphaFoldDB" id="A0A162JV76"/>
<keyword evidence="1" id="KW-0472">Membrane</keyword>
<dbReference type="InterPro" id="IPR050445">
    <property type="entry name" value="Bact_polysacc_biosynth/exp"/>
</dbReference>
<gene>
    <name evidence="2" type="ORF">AUP44_15545</name>
</gene>
<dbReference type="Proteomes" id="UP000075787">
    <property type="component" value="Unassembled WGS sequence"/>
</dbReference>